<dbReference type="GO" id="GO:0016491">
    <property type="term" value="F:oxidoreductase activity"/>
    <property type="evidence" value="ECO:0007669"/>
    <property type="project" value="UniProtKB-KW"/>
</dbReference>
<comment type="cofactor">
    <cofactor evidence="1 5">
        <name>Zn(2+)</name>
        <dbReference type="ChEBI" id="CHEBI:29105"/>
    </cofactor>
</comment>
<evidence type="ECO:0000256" key="4">
    <source>
        <dbReference type="ARBA" id="ARBA00023002"/>
    </source>
</evidence>
<evidence type="ECO:0000256" key="1">
    <source>
        <dbReference type="ARBA" id="ARBA00001947"/>
    </source>
</evidence>
<accession>A0A1I1Z324</accession>
<dbReference type="Pfam" id="PF08240">
    <property type="entry name" value="ADH_N"/>
    <property type="match status" value="1"/>
</dbReference>
<comment type="similarity">
    <text evidence="5">Belongs to the zinc-containing alcohol dehydrogenase family.</text>
</comment>
<dbReference type="RefSeq" id="WP_092928097.1">
    <property type="nucleotide sequence ID" value="NZ_FOMZ01000010.1"/>
</dbReference>
<gene>
    <name evidence="7" type="ORF">SAMN04487819_11040</name>
</gene>
<dbReference type="InterPro" id="IPR002328">
    <property type="entry name" value="ADH_Zn_CS"/>
</dbReference>
<feature type="domain" description="Enoyl reductase (ER)" evidence="6">
    <location>
        <begin position="34"/>
        <end position="357"/>
    </location>
</feature>
<dbReference type="InterPro" id="IPR011032">
    <property type="entry name" value="GroES-like_sf"/>
</dbReference>
<organism evidence="7 8">
    <name type="scientific">Actinopolyspora alba</name>
    <dbReference type="NCBI Taxonomy" id="673379"/>
    <lineage>
        <taxon>Bacteria</taxon>
        <taxon>Bacillati</taxon>
        <taxon>Actinomycetota</taxon>
        <taxon>Actinomycetes</taxon>
        <taxon>Actinopolysporales</taxon>
        <taxon>Actinopolysporaceae</taxon>
        <taxon>Actinopolyspora</taxon>
        <taxon>Actinopolyspora alba group</taxon>
    </lineage>
</organism>
<keyword evidence="2 5" id="KW-0479">Metal-binding</keyword>
<keyword evidence="4" id="KW-0560">Oxidoreductase</keyword>
<evidence type="ECO:0000313" key="7">
    <source>
        <dbReference type="EMBL" id="SFE26067.1"/>
    </source>
</evidence>
<dbReference type="SMART" id="SM00829">
    <property type="entry name" value="PKS_ER"/>
    <property type="match status" value="1"/>
</dbReference>
<proteinExistence type="inferred from homology"/>
<evidence type="ECO:0000256" key="3">
    <source>
        <dbReference type="ARBA" id="ARBA00022833"/>
    </source>
</evidence>
<reference evidence="8" key="1">
    <citation type="submission" date="2016-10" db="EMBL/GenBank/DDBJ databases">
        <authorList>
            <person name="Varghese N."/>
            <person name="Submissions S."/>
        </authorList>
    </citation>
    <scope>NUCLEOTIDE SEQUENCE [LARGE SCALE GENOMIC DNA]</scope>
    <source>
        <strain evidence="8">DSM 45004</strain>
    </source>
</reference>
<dbReference type="PROSITE" id="PS00059">
    <property type="entry name" value="ADH_ZINC"/>
    <property type="match status" value="1"/>
</dbReference>
<dbReference type="PANTHER" id="PTHR43401:SF2">
    <property type="entry name" value="L-THREONINE 3-DEHYDROGENASE"/>
    <property type="match status" value="1"/>
</dbReference>
<dbReference type="AlphaFoldDB" id="A0A1I1Z324"/>
<keyword evidence="8" id="KW-1185">Reference proteome</keyword>
<dbReference type="PANTHER" id="PTHR43401">
    <property type="entry name" value="L-THREONINE 3-DEHYDROGENASE"/>
    <property type="match status" value="1"/>
</dbReference>
<protein>
    <submittedName>
        <fullName evidence="7">L-iditol 2-dehydrogenase</fullName>
    </submittedName>
</protein>
<dbReference type="Proteomes" id="UP000198716">
    <property type="component" value="Unassembled WGS sequence"/>
</dbReference>
<keyword evidence="3 5" id="KW-0862">Zinc</keyword>
<dbReference type="InterPro" id="IPR036291">
    <property type="entry name" value="NAD(P)-bd_dom_sf"/>
</dbReference>
<dbReference type="EMBL" id="FOMZ01000010">
    <property type="protein sequence ID" value="SFE26067.1"/>
    <property type="molecule type" value="Genomic_DNA"/>
</dbReference>
<sequence length="360" mass="37991">MDRFVNHLWGDMTQKTPSGRLSTATVSLVLESPGRLAHRSLPVHEPAPGHCLVAVEHVGLCGTDLGFYTGTSSYLHTGRKSYPFVLGHEWSGEIVLTGEGVTGLREGDRVSGHNFRRCGSCAVCAAGGTFHCPYRTEMGVVGEEPGAASEYLSVPAETVHRIPDGVDNRAAALLEPCSASVHALRRLAISGADSVAILGAGTLGLAAAQLAVSRGASVTVLDPNPRLASLAAELGTDRVAAPDEVRSGNYDVVVEASGASEAVRQAIRLCGQNARLAQLGTPHGPVDAVPVDEAVGKNLVTHNVLSGADHWPQLLEEVASGNLRLEPMIDRAFSFHEADKAFERLNDSGRDRPKVLLNIR</sequence>
<dbReference type="GO" id="GO:0008270">
    <property type="term" value="F:zinc ion binding"/>
    <property type="evidence" value="ECO:0007669"/>
    <property type="project" value="InterPro"/>
</dbReference>
<evidence type="ECO:0000313" key="8">
    <source>
        <dbReference type="Proteomes" id="UP000198716"/>
    </source>
</evidence>
<name>A0A1I1Z324_9ACTN</name>
<evidence type="ECO:0000256" key="2">
    <source>
        <dbReference type="ARBA" id="ARBA00022723"/>
    </source>
</evidence>
<dbReference type="Gene3D" id="3.40.50.720">
    <property type="entry name" value="NAD(P)-binding Rossmann-like Domain"/>
    <property type="match status" value="1"/>
</dbReference>
<evidence type="ECO:0000259" key="6">
    <source>
        <dbReference type="SMART" id="SM00829"/>
    </source>
</evidence>
<dbReference type="InterPro" id="IPR020843">
    <property type="entry name" value="ER"/>
</dbReference>
<dbReference type="Pfam" id="PF00107">
    <property type="entry name" value="ADH_zinc_N"/>
    <property type="match status" value="1"/>
</dbReference>
<dbReference type="SUPFAM" id="SSF50129">
    <property type="entry name" value="GroES-like"/>
    <property type="match status" value="1"/>
</dbReference>
<evidence type="ECO:0000256" key="5">
    <source>
        <dbReference type="RuleBase" id="RU361277"/>
    </source>
</evidence>
<dbReference type="SUPFAM" id="SSF51735">
    <property type="entry name" value="NAD(P)-binding Rossmann-fold domains"/>
    <property type="match status" value="1"/>
</dbReference>
<dbReference type="InterPro" id="IPR050129">
    <property type="entry name" value="Zn_alcohol_dh"/>
</dbReference>
<dbReference type="InterPro" id="IPR013154">
    <property type="entry name" value="ADH-like_N"/>
</dbReference>
<dbReference type="Gene3D" id="3.90.180.10">
    <property type="entry name" value="Medium-chain alcohol dehydrogenases, catalytic domain"/>
    <property type="match status" value="1"/>
</dbReference>
<dbReference type="InterPro" id="IPR013149">
    <property type="entry name" value="ADH-like_C"/>
</dbReference>